<organism evidence="3 4">
    <name type="scientific">Entomospira culicis</name>
    <dbReference type="NCBI Taxonomy" id="2719989"/>
    <lineage>
        <taxon>Bacteria</taxon>
        <taxon>Pseudomonadati</taxon>
        <taxon>Spirochaetota</taxon>
        <taxon>Spirochaetia</taxon>
        <taxon>Spirochaetales</taxon>
        <taxon>Spirochaetaceae</taxon>
        <taxon>Entomospira</taxon>
    </lineage>
</organism>
<dbReference type="Gene3D" id="2.40.128.520">
    <property type="match status" value="1"/>
</dbReference>
<evidence type="ECO:0000313" key="4">
    <source>
        <dbReference type="Proteomes" id="UP000778951"/>
    </source>
</evidence>
<feature type="signal peptide" evidence="1">
    <location>
        <begin position="1"/>
        <end position="20"/>
    </location>
</feature>
<dbReference type="AlphaFoldDB" id="A0A968GFD8"/>
<dbReference type="InterPro" id="IPR019223">
    <property type="entry name" value="DUF2147"/>
</dbReference>
<keyword evidence="1" id="KW-0732">Signal</keyword>
<evidence type="ECO:0000313" key="3">
    <source>
        <dbReference type="EMBL" id="NIZ68998.1"/>
    </source>
</evidence>
<gene>
    <name evidence="3" type="ORF">HCT48_02045</name>
</gene>
<sequence>MIRRIFSVLFIGLLSTALWAQSAKDVTGLWFMYDLGDKEPSGVMQVYEFQGAIYGRTLISYEKDGRVRTYVETDLDRAPHLAGNPPMLGLDVIWGVRWNEKRNRYDGGHIMDPRKKSPYSVELHRQGDILKMKGKLGPFGATIDWKKATEADLHGVKPFVNPIPVLYYDEKGKLLLSPKTLS</sequence>
<dbReference type="Proteomes" id="UP000778951">
    <property type="component" value="Unassembled WGS sequence"/>
</dbReference>
<proteinExistence type="predicted"/>
<accession>A0A968GFD8</accession>
<protein>
    <submittedName>
        <fullName evidence="3">DUF2147 domain-containing protein</fullName>
    </submittedName>
</protein>
<feature type="chain" id="PRO_5037584233" evidence="1">
    <location>
        <begin position="21"/>
        <end position="182"/>
    </location>
</feature>
<evidence type="ECO:0000259" key="2">
    <source>
        <dbReference type="Pfam" id="PF09917"/>
    </source>
</evidence>
<keyword evidence="4" id="KW-1185">Reference proteome</keyword>
<evidence type="ECO:0000256" key="1">
    <source>
        <dbReference type="SAM" id="SignalP"/>
    </source>
</evidence>
<dbReference type="EMBL" id="JAATLM010000001">
    <property type="protein sequence ID" value="NIZ68998.1"/>
    <property type="molecule type" value="Genomic_DNA"/>
</dbReference>
<dbReference type="Pfam" id="PF09917">
    <property type="entry name" value="DUF2147"/>
    <property type="match status" value="1"/>
</dbReference>
<feature type="domain" description="DUF2147" evidence="2">
    <location>
        <begin position="28"/>
        <end position="147"/>
    </location>
</feature>
<dbReference type="RefSeq" id="WP_167695107.1">
    <property type="nucleotide sequence ID" value="NZ_CP118181.1"/>
</dbReference>
<reference evidence="3" key="1">
    <citation type="submission" date="2020-03" db="EMBL/GenBank/DDBJ databases">
        <title>Spirochaetal bacteria isolated from arthropods constitute a novel genus Entomospira genus novum within the order Spirochaetales.</title>
        <authorList>
            <person name="Grana-Miraglia L."/>
            <person name="Sikutova S."/>
            <person name="Fingerle V."/>
            <person name="Sing A."/>
            <person name="Castillo-Ramirez S."/>
            <person name="Margos G."/>
            <person name="Rudolf I."/>
        </authorList>
    </citation>
    <scope>NUCLEOTIDE SEQUENCE</scope>
    <source>
        <strain evidence="3">BR149</strain>
    </source>
</reference>
<name>A0A968GFD8_9SPIO</name>
<comment type="caution">
    <text evidence="3">The sequence shown here is derived from an EMBL/GenBank/DDBJ whole genome shotgun (WGS) entry which is preliminary data.</text>
</comment>